<comment type="caution">
    <text evidence="1">The sequence shown here is derived from an EMBL/GenBank/DDBJ whole genome shotgun (WGS) entry which is preliminary data.</text>
</comment>
<dbReference type="Proteomes" id="UP000710385">
    <property type="component" value="Unassembled WGS sequence"/>
</dbReference>
<name>A0A928TRY5_UNCKA</name>
<evidence type="ECO:0000313" key="1">
    <source>
        <dbReference type="EMBL" id="MBE7525212.1"/>
    </source>
</evidence>
<sequence length="99" mass="10959">MRYRIVHHDKQTSLRAGDRLLVNADTGHAKLTRGVVHLRFLDEGTDSLDNQMDLGSNLSSQTVTSFLAMMCALTGLCAELVEGGGRIYVFEFQNVTKES</sequence>
<dbReference type="AlphaFoldDB" id="A0A928TRY5"/>
<accession>A0A928TRY5</accession>
<protein>
    <submittedName>
        <fullName evidence="1">Uncharacterized protein</fullName>
    </submittedName>
</protein>
<organism evidence="1 2">
    <name type="scientific">candidate division WWE3 bacterium</name>
    <dbReference type="NCBI Taxonomy" id="2053526"/>
    <lineage>
        <taxon>Bacteria</taxon>
        <taxon>Katanobacteria</taxon>
    </lineage>
</organism>
<evidence type="ECO:0000313" key="2">
    <source>
        <dbReference type="Proteomes" id="UP000710385"/>
    </source>
</evidence>
<reference evidence="1" key="1">
    <citation type="submission" date="2020-05" db="EMBL/GenBank/DDBJ databases">
        <title>High-Quality Genomes of Partial-Nitritation/Anammox System by Hierarchical Clustering Based Hybrid Assembly.</title>
        <authorList>
            <person name="Liu L."/>
            <person name="Wang Y."/>
            <person name="Che Y."/>
            <person name="Chen Y."/>
            <person name="Xia Y."/>
            <person name="Luo R."/>
            <person name="Cheng S.H."/>
            <person name="Zheng C."/>
            <person name="Zhang T."/>
        </authorList>
    </citation>
    <scope>NUCLEOTIDE SEQUENCE</scope>
    <source>
        <strain evidence="1">H1_PAT1</strain>
    </source>
</reference>
<proteinExistence type="predicted"/>
<dbReference type="EMBL" id="JABTTY010000001">
    <property type="protein sequence ID" value="MBE7525212.1"/>
    <property type="molecule type" value="Genomic_DNA"/>
</dbReference>
<gene>
    <name evidence="1" type="ORF">HS096_02365</name>
</gene>